<dbReference type="Proteomes" id="UP000249057">
    <property type="component" value="Unassembled WGS sequence"/>
</dbReference>
<protein>
    <submittedName>
        <fullName evidence="1">Uncharacterized protein</fullName>
    </submittedName>
</protein>
<proteinExistence type="predicted"/>
<sequence>MAPVLRRKAQRAARSKMSRRNPALVSSTKSPDTSSQTLSKPQKRTSQRSGASAPIEILPSCTGPAIPSLGMQ</sequence>
<organism evidence="1 2">
    <name type="scientific">Aspergillus brunneoviolaceus CBS 621.78</name>
    <dbReference type="NCBI Taxonomy" id="1450534"/>
    <lineage>
        <taxon>Eukaryota</taxon>
        <taxon>Fungi</taxon>
        <taxon>Dikarya</taxon>
        <taxon>Ascomycota</taxon>
        <taxon>Pezizomycotina</taxon>
        <taxon>Eurotiomycetes</taxon>
        <taxon>Eurotiomycetidae</taxon>
        <taxon>Eurotiales</taxon>
        <taxon>Aspergillaceae</taxon>
        <taxon>Aspergillus</taxon>
        <taxon>Aspergillus subgen. Circumdati</taxon>
    </lineage>
</organism>
<name>A0ACD1GMV2_9EURO</name>
<evidence type="ECO:0000313" key="1">
    <source>
        <dbReference type="EMBL" id="RAH50463.1"/>
    </source>
</evidence>
<keyword evidence="2" id="KW-1185">Reference proteome</keyword>
<accession>A0ACD1GMV2</accession>
<dbReference type="EMBL" id="KZ825313">
    <property type="protein sequence ID" value="RAH50463.1"/>
    <property type="molecule type" value="Genomic_DNA"/>
</dbReference>
<reference evidence="1" key="1">
    <citation type="submission" date="2018-02" db="EMBL/GenBank/DDBJ databases">
        <title>The genomes of Aspergillus section Nigri reveals drivers in fungal speciation.</title>
        <authorList>
            <consortium name="DOE Joint Genome Institute"/>
            <person name="Vesth T.C."/>
            <person name="Nybo J."/>
            <person name="Theobald S."/>
            <person name="Brandl J."/>
            <person name="Frisvad J.C."/>
            <person name="Nielsen K.F."/>
            <person name="Lyhne E.K."/>
            <person name="Kogle M.E."/>
            <person name="Kuo A."/>
            <person name="Riley R."/>
            <person name="Clum A."/>
            <person name="Nolan M."/>
            <person name="Lipzen A."/>
            <person name="Salamov A."/>
            <person name="Henrissat B."/>
            <person name="Wiebenga A."/>
            <person name="De vries R.P."/>
            <person name="Grigoriev I.V."/>
            <person name="Mortensen U.H."/>
            <person name="Andersen M.R."/>
            <person name="Baker S.E."/>
        </authorList>
    </citation>
    <scope>NUCLEOTIDE SEQUENCE</scope>
    <source>
        <strain evidence="1">CBS 621.78</strain>
    </source>
</reference>
<evidence type="ECO:0000313" key="2">
    <source>
        <dbReference type="Proteomes" id="UP000249057"/>
    </source>
</evidence>
<gene>
    <name evidence="1" type="ORF">BO95DRAFT_438290</name>
</gene>